<dbReference type="EMBL" id="KI669917">
    <property type="protein sequence ID" value="ETM97562.1"/>
    <property type="molecule type" value="Genomic_DNA"/>
</dbReference>
<protein>
    <submittedName>
        <fullName evidence="1">Uncharacterized protein</fullName>
    </submittedName>
</protein>
<sequence length="151" mass="17056">MLVKRERAAKSRTTTTWATAGCSSTVHVQEETMVTATGWRSWWCRKTYNRMCCTISIRVWKEDIKGSVERTSGSGRTFTGAVCSRVCNDTWDNARIVKVGKGARLYAESRKATFKQRTLFSTSRWTTSRLYQGRIKGTPNCSSGSIYSQVT</sequence>
<dbReference type="Proteomes" id="UP000018817">
    <property type="component" value="Unassembled WGS sequence"/>
</dbReference>
<organism evidence="1 2">
    <name type="scientific">Phytophthora nicotianae (strain INRA-310)</name>
    <name type="common">Phytophthora parasitica</name>
    <dbReference type="NCBI Taxonomy" id="761204"/>
    <lineage>
        <taxon>Eukaryota</taxon>
        <taxon>Sar</taxon>
        <taxon>Stramenopiles</taxon>
        <taxon>Oomycota</taxon>
        <taxon>Peronosporomycetes</taxon>
        <taxon>Peronosporales</taxon>
        <taxon>Peronosporaceae</taxon>
        <taxon>Phytophthora</taxon>
    </lineage>
</organism>
<dbReference type="VEuPathDB" id="FungiDB:PPTG_20216"/>
<evidence type="ECO:0000313" key="1">
    <source>
        <dbReference type="EMBL" id="ETM97562.1"/>
    </source>
</evidence>
<reference evidence="2" key="1">
    <citation type="submission" date="2011-12" db="EMBL/GenBank/DDBJ databases">
        <authorList>
            <consortium name="The Broad Institute Genome Sequencing Platform"/>
            <person name="Russ C."/>
            <person name="Tyler B."/>
            <person name="Panabieres F."/>
            <person name="Shan W."/>
            <person name="Tripathy S."/>
            <person name="Grunwald N."/>
            <person name="Machado M."/>
            <person name="Young S.K."/>
            <person name="Zeng Q."/>
            <person name="Gargeya S."/>
            <person name="Fitzgerald M."/>
            <person name="Haas B."/>
            <person name="Abouelleil A."/>
            <person name="Alvarado L."/>
            <person name="Arachchi H.M."/>
            <person name="Berlin A."/>
            <person name="Chapman S.B."/>
            <person name="Gearin G."/>
            <person name="Goldberg J."/>
            <person name="Griggs A."/>
            <person name="Gujja S."/>
            <person name="Hansen M."/>
            <person name="Heiman D."/>
            <person name="Howarth C."/>
            <person name="Larimer J."/>
            <person name="Lui A."/>
            <person name="MacDonald P.J.P."/>
            <person name="McCowen C."/>
            <person name="Montmayeur A."/>
            <person name="Murphy C."/>
            <person name="Neiman D."/>
            <person name="Pearson M."/>
            <person name="Priest M."/>
            <person name="Roberts A."/>
            <person name="Saif S."/>
            <person name="Shea T."/>
            <person name="Sisk P."/>
            <person name="Stolte C."/>
            <person name="Sykes S."/>
            <person name="Wortman J."/>
            <person name="Nusbaum C."/>
            <person name="Birren B."/>
        </authorList>
    </citation>
    <scope>NUCLEOTIDE SEQUENCE [LARGE SCALE GENOMIC DNA]</scope>
    <source>
        <strain evidence="2">INRA-310</strain>
    </source>
</reference>
<evidence type="ECO:0000313" key="2">
    <source>
        <dbReference type="Proteomes" id="UP000018817"/>
    </source>
</evidence>
<dbReference type="GeneID" id="20188845"/>
<dbReference type="AlphaFoldDB" id="W2P953"/>
<gene>
    <name evidence="1" type="ORF">PPTG_20216</name>
</gene>
<accession>W2P953</accession>
<proteinExistence type="predicted"/>
<name>W2P953_PHYN3</name>
<dbReference type="RefSeq" id="XP_008917141.1">
    <property type="nucleotide sequence ID" value="XM_008918893.1"/>
</dbReference>
<reference evidence="1 2" key="2">
    <citation type="submission" date="2013-11" db="EMBL/GenBank/DDBJ databases">
        <title>The Genome Sequence of Phytophthora parasitica INRA-310.</title>
        <authorList>
            <consortium name="The Broad Institute Genomics Platform"/>
            <person name="Russ C."/>
            <person name="Tyler B."/>
            <person name="Panabieres F."/>
            <person name="Shan W."/>
            <person name="Tripathy S."/>
            <person name="Grunwald N."/>
            <person name="Machado M."/>
            <person name="Johnson C.S."/>
            <person name="Arredondo F."/>
            <person name="Hong C."/>
            <person name="Coffey M."/>
            <person name="Young S.K."/>
            <person name="Zeng Q."/>
            <person name="Gargeya S."/>
            <person name="Fitzgerald M."/>
            <person name="Abouelleil A."/>
            <person name="Alvarado L."/>
            <person name="Chapman S.B."/>
            <person name="Gainer-Dewar J."/>
            <person name="Goldberg J."/>
            <person name="Griggs A."/>
            <person name="Gujja S."/>
            <person name="Hansen M."/>
            <person name="Howarth C."/>
            <person name="Imamovic A."/>
            <person name="Ireland A."/>
            <person name="Larimer J."/>
            <person name="McCowan C."/>
            <person name="Murphy C."/>
            <person name="Pearson M."/>
            <person name="Poon T.W."/>
            <person name="Priest M."/>
            <person name="Roberts A."/>
            <person name="Saif S."/>
            <person name="Shea T."/>
            <person name="Sykes S."/>
            <person name="Wortman J."/>
            <person name="Nusbaum C."/>
            <person name="Birren B."/>
        </authorList>
    </citation>
    <scope>NUCLEOTIDE SEQUENCE [LARGE SCALE GENOMIC DNA]</scope>
    <source>
        <strain evidence="1 2">INRA-310</strain>
    </source>
</reference>